<dbReference type="Gene3D" id="6.10.250.3100">
    <property type="match status" value="1"/>
</dbReference>
<dbReference type="Gene3D" id="3.40.50.150">
    <property type="entry name" value="Vaccinia Virus protein VP39"/>
    <property type="match status" value="1"/>
</dbReference>
<dbReference type="InterPro" id="IPR013630">
    <property type="entry name" value="Methyltransf_Zn-bd_dom_put"/>
</dbReference>
<dbReference type="Proteomes" id="UP000031532">
    <property type="component" value="Unassembled WGS sequence"/>
</dbReference>
<dbReference type="Gene3D" id="3.40.50.720">
    <property type="entry name" value="NAD(P)-binding Rossmann-like Domain"/>
    <property type="match status" value="1"/>
</dbReference>
<dbReference type="PANTHER" id="PTHR43861:SF5">
    <property type="entry name" value="BLL5978 PROTEIN"/>
    <property type="match status" value="1"/>
</dbReference>
<dbReference type="InterPro" id="IPR013691">
    <property type="entry name" value="MeTrfase_14"/>
</dbReference>
<comment type="caution">
    <text evidence="3">The sequence shown here is derived from an EMBL/GenBank/DDBJ whole genome shotgun (WGS) entry which is preliminary data.</text>
</comment>
<dbReference type="Pfam" id="PF13489">
    <property type="entry name" value="Methyltransf_23"/>
    <property type="match status" value="1"/>
</dbReference>
<evidence type="ECO:0000313" key="4">
    <source>
        <dbReference type="Proteomes" id="UP000031532"/>
    </source>
</evidence>
<evidence type="ECO:0000313" key="3">
    <source>
        <dbReference type="EMBL" id="NHC33297.1"/>
    </source>
</evidence>
<feature type="domain" description="C-methyltransferase" evidence="2">
    <location>
        <begin position="247"/>
        <end position="406"/>
    </location>
</feature>
<dbReference type="RefSeq" id="WP_039714917.1">
    <property type="nucleotide sequence ID" value="NZ_JTJC03000001.1"/>
</dbReference>
<dbReference type="AlphaFoldDB" id="A0A9X5E3B9"/>
<organism evidence="3 4">
    <name type="scientific">Scytonema millei VB511283</name>
    <dbReference type="NCBI Taxonomy" id="1245923"/>
    <lineage>
        <taxon>Bacteria</taxon>
        <taxon>Bacillati</taxon>
        <taxon>Cyanobacteriota</taxon>
        <taxon>Cyanophyceae</taxon>
        <taxon>Nostocales</taxon>
        <taxon>Scytonemataceae</taxon>
        <taxon>Scytonema</taxon>
    </lineage>
</organism>
<accession>A0A9X5E3B9</accession>
<dbReference type="GO" id="GO:0008168">
    <property type="term" value="F:methyltransferase activity"/>
    <property type="evidence" value="ECO:0007669"/>
    <property type="project" value="UniProtKB-KW"/>
</dbReference>
<evidence type="ECO:0000259" key="2">
    <source>
        <dbReference type="Pfam" id="PF08484"/>
    </source>
</evidence>
<sequence>MSKKCRFCGNELRYTFANLGMSPIANDNLTSEHLNRAEKFYPLHTYVCDRCLLVQLEEFESPEHIFGDGDYAYFSSYSESWLRHAKAYTELMVERFKFNAASQVVEIASNDGYLLQYFHQKGIPVLGVEPAANTAKAAAEKGIPTWVKFFGVNTAKEMVAEGKSADLLLGNNVLAHVPDVNDFIGGMKIVLKPNGILTMEFPHLLQLMQQNQFDTIYHEHFSYYSFITVEKMFAAHGLTLFDVEELPTHGGSLRIYGKHSDAVEPAVSNRVKQLKAKEAAAGLEDIETYLTFGEQVKATKRKLLKFLIEAKSQGKTIAAYGAPAKGNTLLNYCGVGKDFIDYTVDRSPYKQGLFLPGTHIPILHPDKIRETQPDYVLILPWNLKEEIMTQMAYIAEWGGQFVVPIPEVRVYPAIQQQVLSTIAS</sequence>
<protein>
    <submittedName>
        <fullName evidence="3">Class I SAM-dependent methyltransferase</fullName>
    </submittedName>
</protein>
<proteinExistence type="predicted"/>
<keyword evidence="4" id="KW-1185">Reference proteome</keyword>
<gene>
    <name evidence="3" type="ORF">QH73_0001215</name>
</gene>
<dbReference type="EMBL" id="JTJC03000001">
    <property type="protein sequence ID" value="NHC33297.1"/>
    <property type="molecule type" value="Genomic_DNA"/>
</dbReference>
<keyword evidence="3" id="KW-0808">Transferase</keyword>
<feature type="domain" description="Methyltransferase putative zinc binding" evidence="1">
    <location>
        <begin position="5"/>
        <end position="66"/>
    </location>
</feature>
<dbReference type="SUPFAM" id="SSF53335">
    <property type="entry name" value="S-adenosyl-L-methionine-dependent methyltransferases"/>
    <property type="match status" value="1"/>
</dbReference>
<dbReference type="GO" id="GO:0032259">
    <property type="term" value="P:methylation"/>
    <property type="evidence" value="ECO:0007669"/>
    <property type="project" value="UniProtKB-KW"/>
</dbReference>
<dbReference type="Gene3D" id="6.20.50.110">
    <property type="entry name" value="Methyltransferase, zinc-binding domain"/>
    <property type="match status" value="1"/>
</dbReference>
<dbReference type="InterPro" id="IPR038576">
    <property type="entry name" value="Methyltransf_Zn-bd_dom_put_sf"/>
</dbReference>
<keyword evidence="3" id="KW-0489">Methyltransferase</keyword>
<dbReference type="PANTHER" id="PTHR43861">
    <property type="entry name" value="TRANS-ACONITATE 2-METHYLTRANSFERASE-RELATED"/>
    <property type="match status" value="1"/>
</dbReference>
<dbReference type="CDD" id="cd02440">
    <property type="entry name" value="AdoMet_MTases"/>
    <property type="match status" value="1"/>
</dbReference>
<dbReference type="OrthoDB" id="9815644at2"/>
<dbReference type="InterPro" id="IPR029063">
    <property type="entry name" value="SAM-dependent_MTases_sf"/>
</dbReference>
<dbReference type="Pfam" id="PF08421">
    <property type="entry name" value="Methyltransf_13"/>
    <property type="match status" value="1"/>
</dbReference>
<dbReference type="Pfam" id="PF08484">
    <property type="entry name" value="Methyltransf_14"/>
    <property type="match status" value="1"/>
</dbReference>
<evidence type="ECO:0000259" key="1">
    <source>
        <dbReference type="Pfam" id="PF08421"/>
    </source>
</evidence>
<reference evidence="3 4" key="1">
    <citation type="journal article" date="2015" name="Genome Announc.">
        <title>Draft Genome Sequence of the Terrestrial Cyanobacterium Scytonema millei VB511283, Isolated from Eastern India.</title>
        <authorList>
            <person name="Sen D."/>
            <person name="Chandrababunaidu M.M."/>
            <person name="Singh D."/>
            <person name="Sanghi N."/>
            <person name="Ghorai A."/>
            <person name="Mishra G.P."/>
            <person name="Madduluri M."/>
            <person name="Adhikary S.P."/>
            <person name="Tripathy S."/>
        </authorList>
    </citation>
    <scope>NUCLEOTIDE SEQUENCE [LARGE SCALE GENOMIC DNA]</scope>
    <source>
        <strain evidence="3 4">VB511283</strain>
    </source>
</reference>
<name>A0A9X5E3B9_9CYAN</name>